<organism evidence="3 4">
    <name type="scientific">Tenacibaculum vairaonense</name>
    <dbReference type="NCBI Taxonomy" id="3137860"/>
    <lineage>
        <taxon>Bacteria</taxon>
        <taxon>Pseudomonadati</taxon>
        <taxon>Bacteroidota</taxon>
        <taxon>Flavobacteriia</taxon>
        <taxon>Flavobacteriales</taxon>
        <taxon>Flavobacteriaceae</taxon>
        <taxon>Tenacibaculum</taxon>
    </lineage>
</organism>
<evidence type="ECO:0000256" key="2">
    <source>
        <dbReference type="ARBA" id="ARBA00023239"/>
    </source>
</evidence>
<protein>
    <submittedName>
        <fullName evidence="3">Enoyl-CoA hydratase echA8</fullName>
        <ecNumber evidence="3">4.2.1.17</ecNumber>
    </submittedName>
</protein>
<evidence type="ECO:0000313" key="4">
    <source>
        <dbReference type="Proteomes" id="UP001497602"/>
    </source>
</evidence>
<dbReference type="InterPro" id="IPR029045">
    <property type="entry name" value="ClpP/crotonase-like_dom_sf"/>
</dbReference>
<comment type="similarity">
    <text evidence="1">Belongs to the enoyl-CoA hydratase/isomerase family.</text>
</comment>
<reference evidence="3 4" key="1">
    <citation type="submission" date="2024-05" db="EMBL/GenBank/DDBJ databases">
        <authorList>
            <person name="Duchaud E."/>
        </authorList>
    </citation>
    <scope>NUCLEOTIDE SEQUENCE [LARGE SCALE GENOMIC DNA]</scope>
    <source>
        <strain evidence="3">Ena-SAMPLE-TAB-13-05-2024-13:56:06:370-140305</strain>
    </source>
</reference>
<keyword evidence="4" id="KW-1185">Reference proteome</keyword>
<dbReference type="PANTHER" id="PTHR11941">
    <property type="entry name" value="ENOYL-COA HYDRATASE-RELATED"/>
    <property type="match status" value="1"/>
</dbReference>
<dbReference type="GO" id="GO:0004300">
    <property type="term" value="F:enoyl-CoA hydratase activity"/>
    <property type="evidence" value="ECO:0007669"/>
    <property type="project" value="UniProtKB-EC"/>
</dbReference>
<dbReference type="PANTHER" id="PTHR11941:SF54">
    <property type="entry name" value="ENOYL-COA HYDRATASE, MITOCHONDRIAL"/>
    <property type="match status" value="1"/>
</dbReference>
<dbReference type="Pfam" id="PF00378">
    <property type="entry name" value="ECH_1"/>
    <property type="match status" value="1"/>
</dbReference>
<dbReference type="Gene3D" id="3.90.226.10">
    <property type="entry name" value="2-enoyl-CoA Hydratase, Chain A, domain 1"/>
    <property type="match status" value="1"/>
</dbReference>
<proteinExistence type="inferred from homology"/>
<accession>A0ABM9PPB3</accession>
<dbReference type="EC" id="4.2.1.17" evidence="3"/>
<dbReference type="Gene3D" id="1.10.12.10">
    <property type="entry name" value="Lyase 2-enoyl-coa Hydratase, Chain A, domain 2"/>
    <property type="match status" value="1"/>
</dbReference>
<comment type="caution">
    <text evidence="3">The sequence shown here is derived from an EMBL/GenBank/DDBJ whole genome shotgun (WGS) entry which is preliminary data.</text>
</comment>
<dbReference type="InterPro" id="IPR001753">
    <property type="entry name" value="Enoyl-CoA_hydra/iso"/>
</dbReference>
<dbReference type="CDD" id="cd06558">
    <property type="entry name" value="crotonase-like"/>
    <property type="match status" value="1"/>
</dbReference>
<gene>
    <name evidence="3" type="primary">echA</name>
    <name evidence="3" type="ORF">T190115A13A_40105</name>
</gene>
<dbReference type="InterPro" id="IPR014748">
    <property type="entry name" value="Enoyl-CoA_hydra_C"/>
</dbReference>
<dbReference type="EMBL" id="CAXJRC010000041">
    <property type="protein sequence ID" value="CAL2107583.1"/>
    <property type="molecule type" value="Genomic_DNA"/>
</dbReference>
<dbReference type="RefSeq" id="WP_348706260.1">
    <property type="nucleotide sequence ID" value="NZ_CAXIYA010000037.1"/>
</dbReference>
<sequence length="257" mass="28354">MNVLFEQIDRVVIAKLNRPSALNALNSDIMYELISALEKYDKSPSVGCIVITGNENIFCAGADIKEMASKSFSQMFEEDYFGYWETFTKIKTPIIAAVSGYALGGGCELAMMCDTIIASEAAVFGQPEIKLGVIPGIGGTQRLTSLVGKSKAMDIILSGRNIYIEEAEQIGLVSKVLPKNNFLQEVIAYAQNIANYSKTALIASKEAINQSLECSLKDGIVFERRIFHAMFNTQDQKEGMNAFLEKRSPNFNSIYQH</sequence>
<dbReference type="Proteomes" id="UP001497602">
    <property type="component" value="Unassembled WGS sequence"/>
</dbReference>
<dbReference type="SUPFAM" id="SSF52096">
    <property type="entry name" value="ClpP/crotonase"/>
    <property type="match status" value="1"/>
</dbReference>
<name>A0ABM9PPB3_9FLAO</name>
<keyword evidence="2 3" id="KW-0456">Lyase</keyword>
<evidence type="ECO:0000313" key="3">
    <source>
        <dbReference type="EMBL" id="CAL2107583.1"/>
    </source>
</evidence>
<evidence type="ECO:0000256" key="1">
    <source>
        <dbReference type="ARBA" id="ARBA00005254"/>
    </source>
</evidence>